<protein>
    <submittedName>
        <fullName evidence="3">Putative ribonuclease</fullName>
    </submittedName>
</protein>
<dbReference type="SUPFAM" id="SSF53098">
    <property type="entry name" value="Ribonuclease H-like"/>
    <property type="match status" value="1"/>
</dbReference>
<dbReference type="InterPro" id="IPR002156">
    <property type="entry name" value="RNaseH_domain"/>
</dbReference>
<dbReference type="GO" id="GO:0003676">
    <property type="term" value="F:nucleic acid binding"/>
    <property type="evidence" value="ECO:0007669"/>
    <property type="project" value="InterPro"/>
</dbReference>
<dbReference type="InterPro" id="IPR050092">
    <property type="entry name" value="RNase_H"/>
</dbReference>
<comment type="similarity">
    <text evidence="1">Belongs to the RNase H family.</text>
</comment>
<sequence>MPYIMKMYVDGGCRHNGYSDAIGAAACVVHMRAGRKKTWTRTIPSGQNPTNQRAEITAIILALQQALNRYDRLHSAPSLEVTIYTDSKYVQGCMSTWIYQWSKNGWLNSRGSPVANRDLIQEASNLDDAVRGLGDVEYVWVPRSQNREADEAANLAMDEMEELSEFRDVSMYAVPGISIIKRNHPKSPILFELSSIFVVA</sequence>
<dbReference type="PANTHER" id="PTHR10642">
    <property type="entry name" value="RIBONUCLEASE H1"/>
    <property type="match status" value="1"/>
</dbReference>
<evidence type="ECO:0000259" key="2">
    <source>
        <dbReference type="PROSITE" id="PS50879"/>
    </source>
</evidence>
<dbReference type="Gene3D" id="3.30.420.10">
    <property type="entry name" value="Ribonuclease H-like superfamily/Ribonuclease H"/>
    <property type="match status" value="1"/>
</dbReference>
<dbReference type="AlphaFoldDB" id="A0A2K9YD50"/>
<dbReference type="Pfam" id="PF00075">
    <property type="entry name" value="RNase_H"/>
    <property type="match status" value="1"/>
</dbReference>
<dbReference type="PROSITE" id="PS50879">
    <property type="entry name" value="RNASE_H_1"/>
    <property type="match status" value="1"/>
</dbReference>
<accession>A0A2K9YD50</accession>
<dbReference type="InterPro" id="IPR036397">
    <property type="entry name" value="RNaseH_sf"/>
</dbReference>
<feature type="domain" description="RNase H type-1" evidence="2">
    <location>
        <begin position="1"/>
        <end position="158"/>
    </location>
</feature>
<dbReference type="EMBL" id="MG777472">
    <property type="protein sequence ID" value="AUW30772.1"/>
    <property type="molecule type" value="Genomic_DNA"/>
</dbReference>
<evidence type="ECO:0000313" key="3">
    <source>
        <dbReference type="EMBL" id="AUW30772.1"/>
    </source>
</evidence>
<reference evidence="3" key="1">
    <citation type="submission" date="2017-12" db="EMBL/GenBank/DDBJ databases">
        <title>Genome Sequencing Reveals a Rich Biosynthetic Potential.</title>
        <authorList>
            <person name="Bertrand R.L."/>
            <person name="Abdel-Hameed M.E."/>
            <person name="Sorensen J.L."/>
        </authorList>
    </citation>
    <scope>NUCLEOTIDE SEQUENCE</scope>
</reference>
<dbReference type="GO" id="GO:0004523">
    <property type="term" value="F:RNA-DNA hybrid ribonuclease activity"/>
    <property type="evidence" value="ECO:0007669"/>
    <property type="project" value="InterPro"/>
</dbReference>
<organism evidence="3">
    <name type="scientific">Cladonia uncialis subsp. uncialis</name>
    <dbReference type="NCBI Taxonomy" id="180999"/>
    <lineage>
        <taxon>Eukaryota</taxon>
        <taxon>Fungi</taxon>
        <taxon>Dikarya</taxon>
        <taxon>Ascomycota</taxon>
        <taxon>Pezizomycotina</taxon>
        <taxon>Lecanoromycetes</taxon>
        <taxon>OSLEUM clade</taxon>
        <taxon>Lecanoromycetidae</taxon>
        <taxon>Lecanorales</taxon>
        <taxon>Lecanorineae</taxon>
        <taxon>Cladoniaceae</taxon>
        <taxon>Cladonia</taxon>
    </lineage>
</organism>
<name>A0A2K9YD50_CLAUC</name>
<dbReference type="PANTHER" id="PTHR10642:SF25">
    <property type="entry name" value="RNASE H TYPE-1 DOMAIN-CONTAINING PROTEIN"/>
    <property type="match status" value="1"/>
</dbReference>
<dbReference type="InterPro" id="IPR012337">
    <property type="entry name" value="RNaseH-like_sf"/>
</dbReference>
<proteinExistence type="inferred from homology"/>
<dbReference type="GO" id="GO:0043137">
    <property type="term" value="P:DNA replication, removal of RNA primer"/>
    <property type="evidence" value="ECO:0007669"/>
    <property type="project" value="TreeGrafter"/>
</dbReference>
<evidence type="ECO:0000256" key="1">
    <source>
        <dbReference type="ARBA" id="ARBA00005300"/>
    </source>
</evidence>